<name>A0A7S2C0Y6_9STRA</name>
<evidence type="ECO:0000313" key="2">
    <source>
        <dbReference type="EMBL" id="CAD9412542.1"/>
    </source>
</evidence>
<dbReference type="Pfam" id="PF19026">
    <property type="entry name" value="UBA_HYPK"/>
    <property type="match status" value="1"/>
</dbReference>
<dbReference type="GO" id="GO:0050821">
    <property type="term" value="P:protein stabilization"/>
    <property type="evidence" value="ECO:0007669"/>
    <property type="project" value="TreeGrafter"/>
</dbReference>
<dbReference type="AlphaFoldDB" id="A0A7S2C0Y6"/>
<dbReference type="Gene3D" id="1.10.8.10">
    <property type="entry name" value="DNA helicase RuvA subunit, C-terminal domain"/>
    <property type="match status" value="1"/>
</dbReference>
<sequence>MNASAANASVEAVTDFHEAKEMDLSKTQEALANLHSHEEDEVEDEDMDMSIKLDPASVATIVDELEVDKEVAEKALRRNKGDLTEALRSLITA</sequence>
<dbReference type="PANTHER" id="PTHR31184:SF2">
    <property type="entry name" value="HUNTINGTIN-INTERACTING PROTEIN K"/>
    <property type="match status" value="1"/>
</dbReference>
<gene>
    <name evidence="2" type="ORF">FPAR1323_LOCUS7820</name>
</gene>
<feature type="domain" description="Nascent polypeptide-associated complex subunit alpha-like UBA" evidence="1">
    <location>
        <begin position="51"/>
        <end position="91"/>
    </location>
</feature>
<organism evidence="2">
    <name type="scientific">Florenciella parvula</name>
    <dbReference type="NCBI Taxonomy" id="236787"/>
    <lineage>
        <taxon>Eukaryota</taxon>
        <taxon>Sar</taxon>
        <taxon>Stramenopiles</taxon>
        <taxon>Ochrophyta</taxon>
        <taxon>Dictyochophyceae</taxon>
        <taxon>Florenciellales</taxon>
        <taxon>Florenciella</taxon>
    </lineage>
</organism>
<evidence type="ECO:0000259" key="1">
    <source>
        <dbReference type="Pfam" id="PF19026"/>
    </source>
</evidence>
<dbReference type="EMBL" id="HBGT01014585">
    <property type="protein sequence ID" value="CAD9412542.1"/>
    <property type="molecule type" value="Transcribed_RNA"/>
</dbReference>
<dbReference type="InterPro" id="IPR044034">
    <property type="entry name" value="NAC-like_UBA"/>
</dbReference>
<dbReference type="InterPro" id="IPR038922">
    <property type="entry name" value="HYPK_UBA"/>
</dbReference>
<protein>
    <recommendedName>
        <fullName evidence="1">Nascent polypeptide-associated complex subunit alpha-like UBA domain-containing protein</fullName>
    </recommendedName>
</protein>
<accession>A0A7S2C0Y6</accession>
<proteinExistence type="predicted"/>
<reference evidence="2" key="1">
    <citation type="submission" date="2021-01" db="EMBL/GenBank/DDBJ databases">
        <authorList>
            <person name="Corre E."/>
            <person name="Pelletier E."/>
            <person name="Niang G."/>
            <person name="Scheremetjew M."/>
            <person name="Finn R."/>
            <person name="Kale V."/>
            <person name="Holt S."/>
            <person name="Cochrane G."/>
            <person name="Meng A."/>
            <person name="Brown T."/>
            <person name="Cohen L."/>
        </authorList>
    </citation>
    <scope>NUCLEOTIDE SEQUENCE</scope>
    <source>
        <strain evidence="2">RCC1693</strain>
    </source>
</reference>
<dbReference type="CDD" id="cd14361">
    <property type="entry name" value="UBA_HYPK"/>
    <property type="match status" value="1"/>
</dbReference>
<dbReference type="PANTHER" id="PTHR31184">
    <property type="entry name" value="HUNTINGTIN-INTERACTING PROTEIN K FAMILY MEMBER"/>
    <property type="match status" value="1"/>
</dbReference>
<dbReference type="InterPro" id="IPR052617">
    <property type="entry name" value="Huntingtin-int_K"/>
</dbReference>